<dbReference type="RefSeq" id="WP_285665586.1">
    <property type="nucleotide sequence ID" value="NZ_BSTX01000004.1"/>
</dbReference>
<dbReference type="Pfam" id="PF00392">
    <property type="entry name" value="GntR"/>
    <property type="match status" value="1"/>
</dbReference>
<dbReference type="InterPro" id="IPR008920">
    <property type="entry name" value="TF_FadR/GntR_C"/>
</dbReference>
<dbReference type="EMBL" id="BSTX01000004">
    <property type="protein sequence ID" value="GLZ80420.1"/>
    <property type="molecule type" value="Genomic_DNA"/>
</dbReference>
<evidence type="ECO:0000256" key="1">
    <source>
        <dbReference type="ARBA" id="ARBA00023015"/>
    </source>
</evidence>
<dbReference type="SUPFAM" id="SSF48008">
    <property type="entry name" value="GntR ligand-binding domain-like"/>
    <property type="match status" value="1"/>
</dbReference>
<sequence length="206" mass="22940">MSDWIAALGEHEAARDSAPERIARLLRARVTDGSVRPGERLPEDRLTRALRVSRNTLREAFRMLSHERLLVHELNRGVFVRRPSAEDVRDIYRLRRVIELPAVRGTGGLDAMGAAVERARERAASGDWAGVASANIDFHRALVARLAAELRLAFHGIATPEDFHAPYLARNERLLELLSTGDLDAAARELADYLDEALERLASVHG</sequence>
<keyword evidence="1" id="KW-0805">Transcription regulation</keyword>
<dbReference type="GO" id="GO:0003700">
    <property type="term" value="F:DNA-binding transcription factor activity"/>
    <property type="evidence" value="ECO:0007669"/>
    <property type="project" value="InterPro"/>
</dbReference>
<dbReference type="PANTHER" id="PTHR43537:SF45">
    <property type="entry name" value="GNTR FAMILY REGULATORY PROTEIN"/>
    <property type="match status" value="1"/>
</dbReference>
<dbReference type="Proteomes" id="UP001165079">
    <property type="component" value="Unassembled WGS sequence"/>
</dbReference>
<dbReference type="SUPFAM" id="SSF46785">
    <property type="entry name" value="Winged helix' DNA-binding domain"/>
    <property type="match status" value="1"/>
</dbReference>
<evidence type="ECO:0000313" key="6">
    <source>
        <dbReference type="Proteomes" id="UP001165079"/>
    </source>
</evidence>
<dbReference type="Pfam" id="PF07729">
    <property type="entry name" value="FCD"/>
    <property type="match status" value="1"/>
</dbReference>
<keyword evidence="2" id="KW-0238">DNA-binding</keyword>
<evidence type="ECO:0000256" key="2">
    <source>
        <dbReference type="ARBA" id="ARBA00023125"/>
    </source>
</evidence>
<keyword evidence="6" id="KW-1185">Reference proteome</keyword>
<evidence type="ECO:0000259" key="4">
    <source>
        <dbReference type="PROSITE" id="PS50949"/>
    </source>
</evidence>
<dbReference type="SMART" id="SM00345">
    <property type="entry name" value="HTH_GNTR"/>
    <property type="match status" value="1"/>
</dbReference>
<dbReference type="InterPro" id="IPR036390">
    <property type="entry name" value="WH_DNA-bd_sf"/>
</dbReference>
<dbReference type="PANTHER" id="PTHR43537">
    <property type="entry name" value="TRANSCRIPTIONAL REGULATOR, GNTR FAMILY"/>
    <property type="match status" value="1"/>
</dbReference>
<accession>A0A9W6WD34</accession>
<proteinExistence type="predicted"/>
<feature type="domain" description="HTH gntR-type" evidence="4">
    <location>
        <begin position="16"/>
        <end position="83"/>
    </location>
</feature>
<dbReference type="CDD" id="cd07377">
    <property type="entry name" value="WHTH_GntR"/>
    <property type="match status" value="1"/>
</dbReference>
<gene>
    <name evidence="5" type="ORF">Afil01_52270</name>
</gene>
<keyword evidence="3" id="KW-0804">Transcription</keyword>
<dbReference type="Gene3D" id="1.20.120.530">
    <property type="entry name" value="GntR ligand-binding domain-like"/>
    <property type="match status" value="1"/>
</dbReference>
<organism evidence="5 6">
    <name type="scientific">Actinorhabdospora filicis</name>
    <dbReference type="NCBI Taxonomy" id="1785913"/>
    <lineage>
        <taxon>Bacteria</taxon>
        <taxon>Bacillati</taxon>
        <taxon>Actinomycetota</taxon>
        <taxon>Actinomycetes</taxon>
        <taxon>Micromonosporales</taxon>
        <taxon>Micromonosporaceae</taxon>
        <taxon>Actinorhabdospora</taxon>
    </lineage>
</organism>
<dbReference type="GO" id="GO:0003677">
    <property type="term" value="F:DNA binding"/>
    <property type="evidence" value="ECO:0007669"/>
    <property type="project" value="UniProtKB-KW"/>
</dbReference>
<dbReference type="Gene3D" id="1.10.10.10">
    <property type="entry name" value="Winged helix-like DNA-binding domain superfamily/Winged helix DNA-binding domain"/>
    <property type="match status" value="1"/>
</dbReference>
<dbReference type="AlphaFoldDB" id="A0A9W6WD34"/>
<dbReference type="InterPro" id="IPR011711">
    <property type="entry name" value="GntR_C"/>
</dbReference>
<comment type="caution">
    <text evidence="5">The sequence shown here is derived from an EMBL/GenBank/DDBJ whole genome shotgun (WGS) entry which is preliminary data.</text>
</comment>
<dbReference type="InterPro" id="IPR036388">
    <property type="entry name" value="WH-like_DNA-bd_sf"/>
</dbReference>
<evidence type="ECO:0000256" key="3">
    <source>
        <dbReference type="ARBA" id="ARBA00023163"/>
    </source>
</evidence>
<reference evidence="5" key="1">
    <citation type="submission" date="2023-03" db="EMBL/GenBank/DDBJ databases">
        <title>Actinorhabdospora filicis NBRC 111898.</title>
        <authorList>
            <person name="Ichikawa N."/>
            <person name="Sato H."/>
            <person name="Tonouchi N."/>
        </authorList>
    </citation>
    <scope>NUCLEOTIDE SEQUENCE</scope>
    <source>
        <strain evidence="5">NBRC 111898</strain>
    </source>
</reference>
<dbReference type="PROSITE" id="PS50949">
    <property type="entry name" value="HTH_GNTR"/>
    <property type="match status" value="1"/>
</dbReference>
<evidence type="ECO:0000313" key="5">
    <source>
        <dbReference type="EMBL" id="GLZ80420.1"/>
    </source>
</evidence>
<dbReference type="InterPro" id="IPR000524">
    <property type="entry name" value="Tscrpt_reg_HTH_GntR"/>
</dbReference>
<name>A0A9W6WD34_9ACTN</name>
<protein>
    <submittedName>
        <fullName evidence="5">GntR family transcriptional regulator</fullName>
    </submittedName>
</protein>
<dbReference type="SMART" id="SM00895">
    <property type="entry name" value="FCD"/>
    <property type="match status" value="1"/>
</dbReference>